<sequence length="198" mass="22324">MSIQSLSRGGTPRPSANLPFHLKFSRCVGQFTARDQLARDVACFLDFEDAVSSWNCRSLQFRHGFDTYSPDFVAERSDDVLVIDAVGQRRPPQWIYDAVTREGFTYRTMSRGDLDPIRLKNCNDLLQCSDGEVSLGDRVRLLSVLDQQSSLTLAESLTVFQETKPIRGLANMVVGRFIEIDLDTALIGPETVVRRYRG</sequence>
<dbReference type="EMBL" id="KX488854">
    <property type="protein sequence ID" value="AOO91218.1"/>
    <property type="molecule type" value="Genomic_DNA"/>
</dbReference>
<evidence type="ECO:0000313" key="1">
    <source>
        <dbReference type="EMBL" id="AOO91218.1"/>
    </source>
</evidence>
<accession>A0A1C9HWY1</accession>
<reference evidence="1" key="1">
    <citation type="journal article" date="2015" name="BMC Genomics">
        <title>Transcriptome profiling of a Rhizobium leguminosarum bv. trifolii rosR mutant reveals the role of the transcriptional regulator RosR in motility, synthesis of cell-surface components, and other cellular processes.</title>
        <authorList>
            <person name="Rachwal K."/>
            <person name="Matczynska E."/>
            <person name="Janczarek M."/>
        </authorList>
    </citation>
    <scope>NUCLEOTIDE SEQUENCE</scope>
    <source>
        <strain evidence="1">Rt24.2</strain>
    </source>
</reference>
<protein>
    <submittedName>
        <fullName evidence="1">Uncharacterized protein</fullName>
    </submittedName>
</protein>
<dbReference type="RefSeq" id="WP_245308427.1">
    <property type="nucleotide sequence ID" value="NZ_MAMO01000037.1"/>
</dbReference>
<name>A0A1C9HWY1_RHILT</name>
<reference evidence="1" key="2">
    <citation type="journal article" date="2016" name="Front. Microbiol.">
        <title>The Regulatory Protein RosR Affects Rhizobium leguminosarum bv. trifolii Protein Profiles, Cell Surface Properties, and Symbiosis with Clover.</title>
        <authorList>
            <person name="Rachwal K."/>
            <person name="Boguszewska A."/>
            <person name="Kopcinska J."/>
            <person name="Karas M."/>
            <person name="Tchorzewski M."/>
            <person name="Janczarek M."/>
        </authorList>
    </citation>
    <scope>NUCLEOTIDE SEQUENCE</scope>
    <source>
        <strain evidence="1">Rt24.2</strain>
    </source>
</reference>
<organism evidence="1">
    <name type="scientific">Rhizobium leguminosarum bv. trifolii</name>
    <dbReference type="NCBI Taxonomy" id="386"/>
    <lineage>
        <taxon>Bacteria</taxon>
        <taxon>Pseudomonadati</taxon>
        <taxon>Pseudomonadota</taxon>
        <taxon>Alphaproteobacteria</taxon>
        <taxon>Hyphomicrobiales</taxon>
        <taxon>Rhizobiaceae</taxon>
        <taxon>Rhizobium/Agrobacterium group</taxon>
        <taxon>Rhizobium</taxon>
    </lineage>
</organism>
<proteinExistence type="predicted"/>
<dbReference type="AlphaFoldDB" id="A0A1C9HWY1"/>